<proteinExistence type="inferred from homology"/>
<evidence type="ECO:0000256" key="4">
    <source>
        <dbReference type="ARBA" id="ARBA00022519"/>
    </source>
</evidence>
<accession>A0ABM6FT23</accession>
<comment type="pathway">
    <text evidence="2">Bacterial outer membrane biogenesis; LPS core biosynthesis.</text>
</comment>
<evidence type="ECO:0000256" key="7">
    <source>
        <dbReference type="ARBA" id="ARBA00022985"/>
    </source>
</evidence>
<dbReference type="Pfam" id="PF01075">
    <property type="entry name" value="Glyco_transf_9"/>
    <property type="match status" value="1"/>
</dbReference>
<keyword evidence="3" id="KW-1003">Cell membrane</keyword>
<evidence type="ECO:0000313" key="16">
    <source>
        <dbReference type="Proteomes" id="UP000035086"/>
    </source>
</evidence>
<dbReference type="InterPro" id="IPR051199">
    <property type="entry name" value="LPS_LOS_Heptosyltrfase"/>
</dbReference>
<evidence type="ECO:0000256" key="5">
    <source>
        <dbReference type="ARBA" id="ARBA00022676"/>
    </source>
</evidence>
<dbReference type="InterPro" id="IPR011908">
    <property type="entry name" value="LipoPS_heptosylTferase-I"/>
</dbReference>
<dbReference type="EC" id="2.4.99.23" evidence="10"/>
<dbReference type="Proteomes" id="UP000035086">
    <property type="component" value="Chromosome"/>
</dbReference>
<keyword evidence="4" id="KW-0997">Cell inner membrane</keyword>
<dbReference type="PANTHER" id="PTHR30160">
    <property type="entry name" value="TETRAACYLDISACCHARIDE 4'-KINASE-RELATED"/>
    <property type="match status" value="1"/>
</dbReference>
<dbReference type="SUPFAM" id="SSF53756">
    <property type="entry name" value="UDP-Glycosyltransferase/glycogen phosphorylase"/>
    <property type="match status" value="1"/>
</dbReference>
<organism evidence="15 16">
    <name type="scientific">Pandoraea pulmonicola</name>
    <dbReference type="NCBI Taxonomy" id="93221"/>
    <lineage>
        <taxon>Bacteria</taxon>
        <taxon>Pseudomonadati</taxon>
        <taxon>Pseudomonadota</taxon>
        <taxon>Betaproteobacteria</taxon>
        <taxon>Burkholderiales</taxon>
        <taxon>Burkholderiaceae</taxon>
        <taxon>Pandoraea</taxon>
    </lineage>
</organism>
<evidence type="ECO:0000256" key="11">
    <source>
        <dbReference type="ARBA" id="ARBA00044190"/>
    </source>
</evidence>
<evidence type="ECO:0000256" key="2">
    <source>
        <dbReference type="ARBA" id="ARBA00004713"/>
    </source>
</evidence>
<dbReference type="InterPro" id="IPR002201">
    <property type="entry name" value="Glyco_trans_9"/>
</dbReference>
<keyword evidence="5" id="KW-0328">Glycosyltransferase</keyword>
<evidence type="ECO:0000256" key="3">
    <source>
        <dbReference type="ARBA" id="ARBA00022475"/>
    </source>
</evidence>
<dbReference type="RefSeq" id="WP_052266788.1">
    <property type="nucleotide sequence ID" value="NZ_UGSJ01000001.1"/>
</dbReference>
<comment type="subcellular location">
    <subcellularLocation>
        <location evidence="1">Cell inner membrane</location>
        <topology evidence="1">Peripheral membrane protein</topology>
        <orientation evidence="1">Cytoplasmic side</orientation>
    </subcellularLocation>
</comment>
<keyword evidence="6" id="KW-0808">Transferase</keyword>
<comment type="similarity">
    <text evidence="9">Belongs to the glycosyltransferase 9 family.</text>
</comment>
<keyword evidence="7" id="KW-0448">Lipopolysaccharide biosynthesis</keyword>
<evidence type="ECO:0000256" key="13">
    <source>
        <dbReference type="ARBA" id="ARBA00049201"/>
    </source>
</evidence>
<evidence type="ECO:0000313" key="15">
    <source>
        <dbReference type="EMBL" id="APD13651.1"/>
    </source>
</evidence>
<dbReference type="NCBIfam" id="TIGR02193">
    <property type="entry name" value="heptsyl_trn_I"/>
    <property type="match status" value="1"/>
</dbReference>
<sequence>MQVLIVKVSSLGDVVHNMPVVQDILRRYPEAQIDWVVEEGFVDLVKLVRGVRRVIPFALRRWRKKPFAARTWQEIGAFRRALRETPYDYVIDTQGLVKTGWIARTARGATWGLGNRTEGASYEWPVRFLYQHMVRIEPHTHVVTRSRLLVGGAMGFTAPAETDFGIATERADHSQCPDRPYAVFVHATSRDDKTWPEDNWIALGRDLASHGFLIVLPWGSPAERTVSERLAAALGDVARVPPKMNLSQVVGLIDRGAITVGVDTGLVHIAAALNRPTIELYNFTTAWRTGGFWSPRIVNLGDAEHKPTLAQVRDAVRQLAPLLSSQPAAGGSERAAGVAATGEDPIA</sequence>
<dbReference type="PANTHER" id="PTHR30160:SF19">
    <property type="entry name" value="LIPOPOLYSACCHARIDE HEPTOSYLTRANSFERASE 1"/>
    <property type="match status" value="1"/>
</dbReference>
<evidence type="ECO:0000256" key="6">
    <source>
        <dbReference type="ARBA" id="ARBA00022679"/>
    </source>
</evidence>
<keyword evidence="8" id="KW-0472">Membrane</keyword>
<protein>
    <recommendedName>
        <fullName evidence="11">Lipopolysaccharide heptosyltransferase 1</fullName>
        <ecNumber evidence="10">2.4.99.23</ecNumber>
    </recommendedName>
    <alternativeName>
        <fullName evidence="12">ADP-heptose:lipopolysaccharide heptosyltransferase I</fullName>
    </alternativeName>
</protein>
<gene>
    <name evidence="15" type="ORF">RO07_04780</name>
</gene>
<dbReference type="EMBL" id="CP010310">
    <property type="protein sequence ID" value="APD13651.1"/>
    <property type="molecule type" value="Genomic_DNA"/>
</dbReference>
<evidence type="ECO:0000256" key="12">
    <source>
        <dbReference type="ARBA" id="ARBA00044330"/>
    </source>
</evidence>
<comment type="catalytic activity">
    <reaction evidence="13">
        <text>an alpha-Kdo-(2-&gt;4)-alpha-Kdo-(2-&gt;6)-lipid A + ADP-L-glycero-beta-D-manno-heptose = an L-alpha-D-Hep-(1-&gt;5)-[alpha-Kdo-(2-&gt;4)]-alpha-Kdo-(2-&gt;6)-lipid A + ADP + H(+)</text>
        <dbReference type="Rhea" id="RHEA:74067"/>
        <dbReference type="ChEBI" id="CHEBI:15378"/>
        <dbReference type="ChEBI" id="CHEBI:61506"/>
        <dbReference type="ChEBI" id="CHEBI:176431"/>
        <dbReference type="ChEBI" id="CHEBI:193068"/>
        <dbReference type="ChEBI" id="CHEBI:456216"/>
        <dbReference type="EC" id="2.4.99.23"/>
    </reaction>
</comment>
<evidence type="ECO:0000256" key="9">
    <source>
        <dbReference type="ARBA" id="ARBA00043995"/>
    </source>
</evidence>
<keyword evidence="16" id="KW-1185">Reference proteome</keyword>
<evidence type="ECO:0000256" key="1">
    <source>
        <dbReference type="ARBA" id="ARBA00004515"/>
    </source>
</evidence>
<reference evidence="15" key="1">
    <citation type="submission" date="2016-11" db="EMBL/GenBank/DDBJ databases">
        <title>Complete Genome Sequencing of Pandoraea pulmonicola DSM 16583.</title>
        <authorList>
            <person name="Chan K.-G."/>
        </authorList>
    </citation>
    <scope>NUCLEOTIDE SEQUENCE</scope>
    <source>
        <strain evidence="15">DSM 16583</strain>
    </source>
</reference>
<evidence type="ECO:0000256" key="10">
    <source>
        <dbReference type="ARBA" id="ARBA00044041"/>
    </source>
</evidence>
<dbReference type="Gene3D" id="3.40.50.2000">
    <property type="entry name" value="Glycogen Phosphorylase B"/>
    <property type="match status" value="2"/>
</dbReference>
<evidence type="ECO:0000256" key="8">
    <source>
        <dbReference type="ARBA" id="ARBA00023136"/>
    </source>
</evidence>
<feature type="region of interest" description="Disordered" evidence="14">
    <location>
        <begin position="326"/>
        <end position="347"/>
    </location>
</feature>
<dbReference type="CDD" id="cd03789">
    <property type="entry name" value="GT9_LPS_heptosyltransferase"/>
    <property type="match status" value="1"/>
</dbReference>
<evidence type="ECO:0000256" key="14">
    <source>
        <dbReference type="SAM" id="MobiDB-lite"/>
    </source>
</evidence>
<name>A0ABM6FT23_PANPU</name>